<evidence type="ECO:0000313" key="1">
    <source>
        <dbReference type="Proteomes" id="UP000887576"/>
    </source>
</evidence>
<accession>A0AC34RTJ2</accession>
<reference evidence="2" key="1">
    <citation type="submission" date="2022-11" db="UniProtKB">
        <authorList>
            <consortium name="WormBaseParasite"/>
        </authorList>
    </citation>
    <scope>IDENTIFICATION</scope>
</reference>
<proteinExistence type="predicted"/>
<organism evidence="1 2">
    <name type="scientific">Panagrolaimus sp. JU765</name>
    <dbReference type="NCBI Taxonomy" id="591449"/>
    <lineage>
        <taxon>Eukaryota</taxon>
        <taxon>Metazoa</taxon>
        <taxon>Ecdysozoa</taxon>
        <taxon>Nematoda</taxon>
        <taxon>Chromadorea</taxon>
        <taxon>Rhabditida</taxon>
        <taxon>Tylenchina</taxon>
        <taxon>Panagrolaimomorpha</taxon>
        <taxon>Panagrolaimoidea</taxon>
        <taxon>Panagrolaimidae</taxon>
        <taxon>Panagrolaimus</taxon>
    </lineage>
</organism>
<dbReference type="Proteomes" id="UP000887576">
    <property type="component" value="Unplaced"/>
</dbReference>
<dbReference type="WBParaSite" id="JU765_v2.g9637.t1">
    <property type="protein sequence ID" value="JU765_v2.g9637.t1"/>
    <property type="gene ID" value="JU765_v2.g9637"/>
</dbReference>
<evidence type="ECO:0000313" key="2">
    <source>
        <dbReference type="WBParaSite" id="JU765_v2.g9637.t1"/>
    </source>
</evidence>
<sequence length="177" mass="19512">MSNRSGSGRGGRRRGSVTSQVSSSSGPSIPEYARIPAVMAPKKDPGIATTVPITVTTNIHGVKVPNDLIVYRNDVTVQADFIKRNQSGEEATVIVDLTKKTRSDAVLTDRKDLCRVAFAEVVNANDGTLGDEYSQCYDLQSTLFTKKHVFEDGEDVVERDLHNNVFKERFPNARNRL</sequence>
<name>A0AC34RTJ2_9BILA</name>
<protein>
    <submittedName>
        <fullName evidence="2">Uncharacterized protein</fullName>
    </submittedName>
</protein>